<proteinExistence type="inferred from homology"/>
<evidence type="ECO:0000256" key="6">
    <source>
        <dbReference type="ARBA" id="ARBA00022692"/>
    </source>
</evidence>
<evidence type="ECO:0000256" key="5">
    <source>
        <dbReference type="ARBA" id="ARBA00022547"/>
    </source>
</evidence>
<dbReference type="CTD" id="4509"/>
<keyword evidence="5 12" id="KW-0138">CF(0)</keyword>
<sequence length="53" mass="6573">MPQMAPMSWLMLFMFFSIMLLMINMLNYYLFNPKLNIKKMSKDFSLKSQNWKW</sequence>
<keyword evidence="9 12" id="KW-0406">Ion transport</keyword>
<gene>
    <name evidence="14" type="primary">ATP8</name>
</gene>
<evidence type="ECO:0000256" key="9">
    <source>
        <dbReference type="ARBA" id="ARBA00023065"/>
    </source>
</evidence>
<dbReference type="GO" id="GO:0031966">
    <property type="term" value="C:mitochondrial membrane"/>
    <property type="evidence" value="ECO:0007669"/>
    <property type="project" value="UniProtKB-SubCell"/>
</dbReference>
<name>A0A1I9NJD2_9ODON</name>
<evidence type="ECO:0000256" key="1">
    <source>
        <dbReference type="ARBA" id="ARBA00004304"/>
    </source>
</evidence>
<evidence type="ECO:0000256" key="11">
    <source>
        <dbReference type="ARBA" id="ARBA00023136"/>
    </source>
</evidence>
<organism evidence="14">
    <name type="scientific">Orthetrum chrysis</name>
    <dbReference type="NCBI Taxonomy" id="447868"/>
    <lineage>
        <taxon>Eukaryota</taxon>
        <taxon>Metazoa</taxon>
        <taxon>Ecdysozoa</taxon>
        <taxon>Arthropoda</taxon>
        <taxon>Hexapoda</taxon>
        <taxon>Insecta</taxon>
        <taxon>Pterygota</taxon>
        <taxon>Palaeoptera</taxon>
        <taxon>Odonata</taxon>
        <taxon>Epiprocta</taxon>
        <taxon>Anisoptera</taxon>
        <taxon>Libelluloidea</taxon>
        <taxon>Libellulidae</taxon>
        <taxon>Orthetrum</taxon>
    </lineage>
</organism>
<evidence type="ECO:0000256" key="10">
    <source>
        <dbReference type="ARBA" id="ARBA00023128"/>
    </source>
</evidence>
<keyword evidence="6 12" id="KW-0812">Transmembrane</keyword>
<evidence type="ECO:0000256" key="12">
    <source>
        <dbReference type="RuleBase" id="RU003661"/>
    </source>
</evidence>
<keyword evidence="4 12" id="KW-0813">Transport</keyword>
<keyword evidence="11 13" id="KW-0472">Membrane</keyword>
<dbReference type="InterPro" id="IPR001421">
    <property type="entry name" value="ATP8_metazoa"/>
</dbReference>
<evidence type="ECO:0000313" key="14">
    <source>
        <dbReference type="EMBL" id="ANX09979.1"/>
    </source>
</evidence>
<evidence type="ECO:0000256" key="2">
    <source>
        <dbReference type="ARBA" id="ARBA00008892"/>
    </source>
</evidence>
<dbReference type="GO" id="GO:0015078">
    <property type="term" value="F:proton transmembrane transporter activity"/>
    <property type="evidence" value="ECO:0007669"/>
    <property type="project" value="InterPro"/>
</dbReference>
<comment type="subunit">
    <text evidence="3">F-type ATPases have 2 components, CF(1) - the catalytic core - and CF(0) - the membrane proton channel.</text>
</comment>
<dbReference type="Pfam" id="PF00895">
    <property type="entry name" value="ATP-synt_8"/>
    <property type="match status" value="1"/>
</dbReference>
<evidence type="ECO:0000256" key="3">
    <source>
        <dbReference type="ARBA" id="ARBA00011291"/>
    </source>
</evidence>
<evidence type="ECO:0000256" key="13">
    <source>
        <dbReference type="SAM" id="Phobius"/>
    </source>
</evidence>
<dbReference type="GO" id="GO:0045259">
    <property type="term" value="C:proton-transporting ATP synthase complex"/>
    <property type="evidence" value="ECO:0007669"/>
    <property type="project" value="UniProtKB-KW"/>
</dbReference>
<evidence type="ECO:0000256" key="4">
    <source>
        <dbReference type="ARBA" id="ARBA00022448"/>
    </source>
</evidence>
<keyword evidence="10 12" id="KW-0496">Mitochondrion</keyword>
<accession>A0A1I9NJD2</accession>
<protein>
    <recommendedName>
        <fullName evidence="12">ATP synthase complex subunit 8</fullName>
    </recommendedName>
</protein>
<dbReference type="AlphaFoldDB" id="A0A1I9NJD2"/>
<dbReference type="EMBL" id="KU361233">
    <property type="protein sequence ID" value="ANX09979.1"/>
    <property type="molecule type" value="Genomic_DNA"/>
</dbReference>
<keyword evidence="7 12" id="KW-0375">Hydrogen ion transport</keyword>
<dbReference type="GeneID" id="30512397"/>
<dbReference type="RefSeq" id="YP_009327155.1">
    <property type="nucleotide sequence ID" value="NC_032048.1"/>
</dbReference>
<comment type="similarity">
    <text evidence="2 12">Belongs to the ATPase protein 8 family.</text>
</comment>
<keyword evidence="8 13" id="KW-1133">Transmembrane helix</keyword>
<dbReference type="GO" id="GO:0015986">
    <property type="term" value="P:proton motive force-driven ATP synthesis"/>
    <property type="evidence" value="ECO:0007669"/>
    <property type="project" value="InterPro"/>
</dbReference>
<evidence type="ECO:0000256" key="7">
    <source>
        <dbReference type="ARBA" id="ARBA00022781"/>
    </source>
</evidence>
<evidence type="ECO:0000256" key="8">
    <source>
        <dbReference type="ARBA" id="ARBA00022989"/>
    </source>
</evidence>
<reference evidence="14" key="1">
    <citation type="journal article" date="2016" name="Biochem. Syst. Ecol.">
        <title>Complete mitochondrial genome of Orthetrum dragonflies and molecular phylogeny of Odonata.</title>
        <authorList>
            <person name="Yong H.-S."/>
            <person name="Song S.-L."/>
            <person name="Suana I.W."/>
            <person name="Eamsobhana P."/>
            <person name="Lim P.-E."/>
        </authorList>
    </citation>
    <scope>NUCLEOTIDE SEQUENCE</scope>
    <source>
        <strain evidence="14">OC3</strain>
    </source>
</reference>
<geneLocation type="mitochondrion" evidence="14"/>
<feature type="transmembrane region" description="Helical" evidence="13">
    <location>
        <begin position="6"/>
        <end position="31"/>
    </location>
</feature>
<comment type="subcellular location">
    <subcellularLocation>
        <location evidence="1 12">Mitochondrion membrane</location>
        <topology evidence="1 12">Single-pass membrane protein</topology>
    </subcellularLocation>
</comment>